<dbReference type="PANTHER" id="PTHR47143:SF1">
    <property type="entry name" value="ION_TRANS DOMAIN-CONTAINING PROTEIN"/>
    <property type="match status" value="1"/>
</dbReference>
<sequence>MSSSKTDLMQNKTYHLSMIHGDNATEISAKIFEWALQGDTVALGEHSALLGVRDQANASPLHYATSHGHISTIQLIVQLTGPDELNARDEEGNTPLHWAVQRTQRESCACLLDLGADSNILNLRLMSPLHLAVSLGHNPLVELLLSHSNTDSNLMGGQGNTPLMLACSVDNHEAVRLLFKYRARLCQQNKLGHYPIHAAAFAGAKKSMLVVLQKGEEMGFSTEMHINYVDKSFSTPLHLAIHGGNLEAIKLCIEQGAKIDQKQCDKSTALHFACTQGASEAVKLMLSAYDRVCDVINIPDGASQTPLHKATIFDHVGLAEYLISKVNTKQEKYQEKNMNISSGADINSIDCKGHTPLLLATSCSAWKTVGLLLTHGANLKIKDKYDCNFLHLTILQPKGLKNLPPEVLQCSNVRELLGAEDKEGCTPLHYACRLGIPESVTDMLGLNVSLDQKSKQKKSALHFAAEYGRINTCHRLLEWMTCTRLLNEGDERGMTPLHLASRGGHIKVLELLLRKGALFHSDSKGWTCLHHAAAEGYTQTMIILLQSNIKLLDKTDEDMNTALHLAAREGHAAAVTLLLGRGAQMTLNKSDASFLHEAVLKGRKDVVFAVIHNERCAEAMLLFKVKSTKRCVVMDMIEFLPESFKHLLDTCVKESDDDVNSYNYSIEYTFKWLQAPIHVIKLGKTDKSYYFQPLTALNSMVQFNCIELLTHPVCKKYLEMKWNAYGIKVHLLNLAVYSLGLGPLTHIIHTLKPILNTNVTRTTSPSSSVSMVTTSLDKQCYLITTCMFLILAMNLYTVVKELVQIVQQGSKYFRDVTNALDWGAAVSSLLFVIPLLMDFKETWHWEAGVVAVLLSWINFLLYFQRFERVGIYVVMFLEIAKTLLSIIVLFFFLLLAFALAFYALIQDQNVVDSGSSMLLAIMQVFVMMVGELNYQENILKPFLNGILPFPSLTYAIFVMFTFAVPILLMNLMIGLAVGDIAEVQANAVLKQMGMQIELHTSLEEKMPYWLMKRVDQASLTEYPNRAYGRKREMFYAMLGMGHERIRLSPTSPPSTPMEQEISKQKYRLKEMSNVIEKQHNLLKLIVQKMEICSEVEEEHDGPQLFQGYRDKPLPSQSKWNPLPRALGARK</sequence>
<dbReference type="STRING" id="8022.A0A060WEG6"/>
<evidence type="ECO:0000256" key="14">
    <source>
        <dbReference type="SAM" id="MobiDB-lite"/>
    </source>
</evidence>
<feature type="transmembrane region" description="Helical" evidence="15">
    <location>
        <begin position="781"/>
        <end position="799"/>
    </location>
</feature>
<evidence type="ECO:0000256" key="1">
    <source>
        <dbReference type="ARBA" id="ARBA00004141"/>
    </source>
</evidence>
<dbReference type="PANTHER" id="PTHR47143">
    <property type="entry name" value="TRANSIENT RECEPTOR POTENTIAL CATION CHANNEL PROTEIN PAINLESS"/>
    <property type="match status" value="1"/>
</dbReference>
<evidence type="ECO:0000256" key="6">
    <source>
        <dbReference type="ARBA" id="ARBA00022989"/>
    </source>
</evidence>
<comment type="subcellular location">
    <subcellularLocation>
        <location evidence="1">Membrane</location>
        <topology evidence="1">Multi-pass membrane protein</topology>
    </subcellularLocation>
</comment>
<feature type="repeat" description="ANK" evidence="13">
    <location>
        <begin position="352"/>
        <end position="384"/>
    </location>
</feature>
<feature type="transmembrane region" description="Helical" evidence="15">
    <location>
        <begin position="883"/>
        <end position="905"/>
    </location>
</feature>
<reference evidence="17" key="2">
    <citation type="submission" date="2014-03" db="EMBL/GenBank/DDBJ databases">
        <authorList>
            <person name="Genoscope - CEA"/>
        </authorList>
    </citation>
    <scope>NUCLEOTIDE SEQUENCE</scope>
</reference>
<feature type="repeat" description="ANK" evidence="13">
    <location>
        <begin position="91"/>
        <end position="123"/>
    </location>
</feature>
<evidence type="ECO:0000256" key="5">
    <source>
        <dbReference type="ARBA" id="ARBA00022737"/>
    </source>
</evidence>
<dbReference type="Pfam" id="PF12796">
    <property type="entry name" value="Ank_2"/>
    <property type="match status" value="6"/>
</dbReference>
<organism evidence="17 18">
    <name type="scientific">Oncorhynchus mykiss</name>
    <name type="common">Rainbow trout</name>
    <name type="synonym">Salmo gairdneri</name>
    <dbReference type="NCBI Taxonomy" id="8022"/>
    <lineage>
        <taxon>Eukaryota</taxon>
        <taxon>Metazoa</taxon>
        <taxon>Chordata</taxon>
        <taxon>Craniata</taxon>
        <taxon>Vertebrata</taxon>
        <taxon>Euteleostomi</taxon>
        <taxon>Actinopterygii</taxon>
        <taxon>Neopterygii</taxon>
        <taxon>Teleostei</taxon>
        <taxon>Protacanthopterygii</taxon>
        <taxon>Salmoniformes</taxon>
        <taxon>Salmonidae</taxon>
        <taxon>Salmoninae</taxon>
        <taxon>Oncorhynchus</taxon>
    </lineage>
</organism>
<keyword evidence="9 15" id="KW-0472">Membrane</keyword>
<dbReference type="GO" id="GO:0005216">
    <property type="term" value="F:monoatomic ion channel activity"/>
    <property type="evidence" value="ECO:0007669"/>
    <property type="project" value="InterPro"/>
</dbReference>
<feature type="region of interest" description="Disordered" evidence="14">
    <location>
        <begin position="1103"/>
        <end position="1130"/>
    </location>
</feature>
<evidence type="ECO:0000256" key="10">
    <source>
        <dbReference type="ARBA" id="ARBA00023180"/>
    </source>
</evidence>
<evidence type="ECO:0000256" key="9">
    <source>
        <dbReference type="ARBA" id="ARBA00023136"/>
    </source>
</evidence>
<dbReference type="InterPro" id="IPR036770">
    <property type="entry name" value="Ankyrin_rpt-contain_sf"/>
</dbReference>
<evidence type="ECO:0000256" key="15">
    <source>
        <dbReference type="SAM" id="Phobius"/>
    </source>
</evidence>
<evidence type="ECO:0000256" key="13">
    <source>
        <dbReference type="PROSITE-ProRule" id="PRU00023"/>
    </source>
</evidence>
<feature type="transmembrane region" description="Helical" evidence="15">
    <location>
        <begin position="917"/>
        <end position="934"/>
    </location>
</feature>
<reference evidence="17" key="1">
    <citation type="journal article" date="2014" name="Nat. Commun.">
        <title>The rainbow trout genome provides novel insights into evolution after whole-genome duplication in vertebrates.</title>
        <authorList>
            <person name="Berthelot C."/>
            <person name="Brunet F."/>
            <person name="Chalopin D."/>
            <person name="Juanchich A."/>
            <person name="Bernard M."/>
            <person name="Noel B."/>
            <person name="Bento P."/>
            <person name="Da Silva C."/>
            <person name="Labadie K."/>
            <person name="Alberti A."/>
            <person name="Aury J.M."/>
            <person name="Louis A."/>
            <person name="Dehais P."/>
            <person name="Bardou P."/>
            <person name="Montfort J."/>
            <person name="Klopp C."/>
            <person name="Cabau C."/>
            <person name="Gaspin C."/>
            <person name="Thorgaard G.H."/>
            <person name="Boussaha M."/>
            <person name="Quillet E."/>
            <person name="Guyomard R."/>
            <person name="Galiana D."/>
            <person name="Bobe J."/>
            <person name="Volff J.N."/>
            <person name="Genet C."/>
            <person name="Wincker P."/>
            <person name="Jaillon O."/>
            <person name="Roest Crollius H."/>
            <person name="Guiguen Y."/>
        </authorList>
    </citation>
    <scope>NUCLEOTIDE SEQUENCE [LARGE SCALE GENOMIC DNA]</scope>
</reference>
<feature type="repeat" description="ANK" evidence="13">
    <location>
        <begin position="492"/>
        <end position="524"/>
    </location>
</feature>
<evidence type="ECO:0000256" key="3">
    <source>
        <dbReference type="ARBA" id="ARBA00022606"/>
    </source>
</evidence>
<keyword evidence="2" id="KW-0813">Transport</keyword>
<dbReference type="Pfam" id="PF00520">
    <property type="entry name" value="Ion_trans"/>
    <property type="match status" value="1"/>
</dbReference>
<keyword evidence="11" id="KW-0407">Ion channel</keyword>
<comment type="catalytic activity">
    <reaction evidence="12">
        <text>Ca(2+)(in) = Ca(2+)(out)</text>
        <dbReference type="Rhea" id="RHEA:29671"/>
        <dbReference type="ChEBI" id="CHEBI:29108"/>
    </reaction>
</comment>
<dbReference type="SUPFAM" id="SSF48403">
    <property type="entry name" value="Ankyrin repeat"/>
    <property type="match status" value="2"/>
</dbReference>
<protein>
    <recommendedName>
        <fullName evidence="16">Ion transport domain-containing protein</fullName>
    </recommendedName>
</protein>
<dbReference type="Pfam" id="PF00023">
    <property type="entry name" value="Ank"/>
    <property type="match status" value="1"/>
</dbReference>
<dbReference type="AlphaFoldDB" id="A0A060WEG6"/>
<evidence type="ECO:0000256" key="4">
    <source>
        <dbReference type="ARBA" id="ARBA00022692"/>
    </source>
</evidence>
<dbReference type="PROSITE" id="PS50088">
    <property type="entry name" value="ANK_REPEAT"/>
    <property type="match status" value="8"/>
</dbReference>
<dbReference type="InterPro" id="IPR005821">
    <property type="entry name" value="Ion_trans_dom"/>
</dbReference>
<feature type="repeat" description="ANK" evidence="13">
    <location>
        <begin position="558"/>
        <end position="590"/>
    </location>
</feature>
<dbReference type="SMART" id="SM00248">
    <property type="entry name" value="ANK"/>
    <property type="match status" value="15"/>
</dbReference>
<feature type="transmembrane region" description="Helical" evidence="15">
    <location>
        <begin position="843"/>
        <end position="863"/>
    </location>
</feature>
<gene>
    <name evidence="17" type="ORF">GSONMT00073696001</name>
</gene>
<keyword evidence="7 13" id="KW-0040">ANK repeat</keyword>
<keyword evidence="5" id="KW-0677">Repeat</keyword>
<evidence type="ECO:0000313" key="18">
    <source>
        <dbReference type="Proteomes" id="UP000193380"/>
    </source>
</evidence>
<feature type="repeat" description="ANK" evidence="13">
    <location>
        <begin position="158"/>
        <end position="190"/>
    </location>
</feature>
<dbReference type="Proteomes" id="UP000193380">
    <property type="component" value="Unassembled WGS sequence"/>
</dbReference>
<dbReference type="PaxDb" id="8022-A0A060WEG6"/>
<dbReference type="PROSITE" id="PS50297">
    <property type="entry name" value="ANK_REP_REGION"/>
    <property type="match status" value="6"/>
</dbReference>
<evidence type="ECO:0000256" key="7">
    <source>
        <dbReference type="ARBA" id="ARBA00023043"/>
    </source>
</evidence>
<keyword evidence="8" id="KW-0406">Ion transport</keyword>
<proteinExistence type="predicted"/>
<feature type="domain" description="Ion transport" evidence="16">
    <location>
        <begin position="785"/>
        <end position="986"/>
    </location>
</feature>
<dbReference type="GO" id="GO:1902495">
    <property type="term" value="C:transmembrane transporter complex"/>
    <property type="evidence" value="ECO:0007669"/>
    <property type="project" value="TreeGrafter"/>
</dbReference>
<dbReference type="InterPro" id="IPR052076">
    <property type="entry name" value="TRP_cation_channel"/>
</dbReference>
<name>A0A060WEG6_ONCMY</name>
<evidence type="ECO:0000259" key="16">
    <source>
        <dbReference type="Pfam" id="PF00520"/>
    </source>
</evidence>
<keyword evidence="4 15" id="KW-0812">Transmembrane</keyword>
<dbReference type="EMBL" id="FR904514">
    <property type="protein sequence ID" value="CDQ65668.1"/>
    <property type="molecule type" value="Genomic_DNA"/>
</dbReference>
<keyword evidence="6 15" id="KW-1133">Transmembrane helix</keyword>
<evidence type="ECO:0000256" key="8">
    <source>
        <dbReference type="ARBA" id="ARBA00023065"/>
    </source>
</evidence>
<feature type="repeat" description="ANK" evidence="13">
    <location>
        <begin position="124"/>
        <end position="148"/>
    </location>
</feature>
<evidence type="ECO:0000256" key="2">
    <source>
        <dbReference type="ARBA" id="ARBA00022448"/>
    </source>
</evidence>
<evidence type="ECO:0000256" key="11">
    <source>
        <dbReference type="ARBA" id="ARBA00023303"/>
    </source>
</evidence>
<feature type="transmembrane region" description="Helical" evidence="15">
    <location>
        <begin position="954"/>
        <end position="977"/>
    </location>
</feature>
<dbReference type="InterPro" id="IPR002110">
    <property type="entry name" value="Ankyrin_rpt"/>
</dbReference>
<evidence type="ECO:0000313" key="17">
    <source>
        <dbReference type="EMBL" id="CDQ65668.1"/>
    </source>
</evidence>
<evidence type="ECO:0000256" key="12">
    <source>
        <dbReference type="ARBA" id="ARBA00036634"/>
    </source>
</evidence>
<feature type="transmembrane region" description="Helical" evidence="15">
    <location>
        <begin position="819"/>
        <end position="837"/>
    </location>
</feature>
<keyword evidence="3" id="KW-0716">Sensory transduction</keyword>
<feature type="repeat" description="ANK" evidence="13">
    <location>
        <begin position="423"/>
        <end position="455"/>
    </location>
</feature>
<dbReference type="Gene3D" id="1.25.40.20">
    <property type="entry name" value="Ankyrin repeat-containing domain"/>
    <property type="match status" value="4"/>
</dbReference>
<keyword evidence="10" id="KW-0325">Glycoprotein</keyword>
<accession>A0A060WEG6</accession>
<feature type="repeat" description="ANK" evidence="13">
    <location>
        <begin position="232"/>
        <end position="264"/>
    </location>
</feature>